<dbReference type="Gene3D" id="1.25.40.20">
    <property type="entry name" value="Ankyrin repeat-containing domain"/>
    <property type="match status" value="2"/>
</dbReference>
<dbReference type="PROSITE" id="PS50297">
    <property type="entry name" value="ANK_REP_REGION"/>
    <property type="match status" value="3"/>
</dbReference>
<feature type="region of interest" description="Disordered" evidence="4">
    <location>
        <begin position="1"/>
        <end position="107"/>
    </location>
</feature>
<feature type="repeat" description="ANK" evidence="3">
    <location>
        <begin position="252"/>
        <end position="280"/>
    </location>
</feature>
<dbReference type="PROSITE" id="PS50088">
    <property type="entry name" value="ANK_REPEAT"/>
    <property type="match status" value="3"/>
</dbReference>
<reference evidence="6 7" key="1">
    <citation type="submission" date="2024-06" db="EMBL/GenBank/DDBJ databases">
        <title>Complete genome of Phlyctema vagabunda strain 19-DSS-EL-015.</title>
        <authorList>
            <person name="Fiorenzani C."/>
        </authorList>
    </citation>
    <scope>NUCLEOTIDE SEQUENCE [LARGE SCALE GENOMIC DNA]</scope>
    <source>
        <strain evidence="6 7">19-DSS-EL-015</strain>
    </source>
</reference>
<evidence type="ECO:0000259" key="5">
    <source>
        <dbReference type="PROSITE" id="PS00036"/>
    </source>
</evidence>
<accession>A0ABR4P7L1</accession>
<dbReference type="CDD" id="cd14688">
    <property type="entry name" value="bZIP_YAP"/>
    <property type="match status" value="1"/>
</dbReference>
<organism evidence="6 7">
    <name type="scientific">Phlyctema vagabunda</name>
    <dbReference type="NCBI Taxonomy" id="108571"/>
    <lineage>
        <taxon>Eukaryota</taxon>
        <taxon>Fungi</taxon>
        <taxon>Dikarya</taxon>
        <taxon>Ascomycota</taxon>
        <taxon>Pezizomycotina</taxon>
        <taxon>Leotiomycetes</taxon>
        <taxon>Helotiales</taxon>
        <taxon>Dermateaceae</taxon>
        <taxon>Phlyctema</taxon>
    </lineage>
</organism>
<proteinExistence type="predicted"/>
<feature type="compositionally biased region" description="Low complexity" evidence="4">
    <location>
        <begin position="219"/>
        <end position="230"/>
    </location>
</feature>
<dbReference type="InterPro" id="IPR036770">
    <property type="entry name" value="Ankyrin_rpt-contain_sf"/>
</dbReference>
<evidence type="ECO:0000256" key="2">
    <source>
        <dbReference type="ARBA" id="ARBA00023043"/>
    </source>
</evidence>
<evidence type="ECO:0000313" key="6">
    <source>
        <dbReference type="EMBL" id="KAL3419167.1"/>
    </source>
</evidence>
<dbReference type="Pfam" id="PF13637">
    <property type="entry name" value="Ank_4"/>
    <property type="match status" value="1"/>
</dbReference>
<evidence type="ECO:0000256" key="3">
    <source>
        <dbReference type="PROSITE-ProRule" id="PRU00023"/>
    </source>
</evidence>
<evidence type="ECO:0000313" key="7">
    <source>
        <dbReference type="Proteomes" id="UP001629113"/>
    </source>
</evidence>
<dbReference type="InterPro" id="IPR050745">
    <property type="entry name" value="Multifunctional_regulatory"/>
</dbReference>
<keyword evidence="2 3" id="KW-0040">ANK repeat</keyword>
<dbReference type="Proteomes" id="UP001629113">
    <property type="component" value="Unassembled WGS sequence"/>
</dbReference>
<dbReference type="Pfam" id="PF12796">
    <property type="entry name" value="Ank_2"/>
    <property type="match status" value="1"/>
</dbReference>
<dbReference type="PROSITE" id="PS00036">
    <property type="entry name" value="BZIP_BASIC"/>
    <property type="match status" value="1"/>
</dbReference>
<protein>
    <submittedName>
        <fullName evidence="6">Tetratricopeptide ankyrin repeat and coiled-coil containing 1</fullName>
    </submittedName>
</protein>
<dbReference type="SUPFAM" id="SSF48403">
    <property type="entry name" value="Ankyrin repeat"/>
    <property type="match status" value="1"/>
</dbReference>
<feature type="repeat" description="ANK" evidence="3">
    <location>
        <begin position="281"/>
        <end position="313"/>
    </location>
</feature>
<dbReference type="PANTHER" id="PTHR24189">
    <property type="entry name" value="MYOTROPHIN"/>
    <property type="match status" value="1"/>
</dbReference>
<feature type="repeat" description="ANK" evidence="3">
    <location>
        <begin position="351"/>
        <end position="383"/>
    </location>
</feature>
<dbReference type="PANTHER" id="PTHR24189:SF50">
    <property type="entry name" value="ANKYRIN REPEAT AND SOCS BOX PROTEIN 2"/>
    <property type="match status" value="1"/>
</dbReference>
<comment type="caution">
    <text evidence="6">The sequence shown here is derived from an EMBL/GenBank/DDBJ whole genome shotgun (WGS) entry which is preliminary data.</text>
</comment>
<dbReference type="SMART" id="SM00248">
    <property type="entry name" value="ANK"/>
    <property type="match status" value="4"/>
</dbReference>
<feature type="compositionally biased region" description="Polar residues" evidence="4">
    <location>
        <begin position="128"/>
        <end position="144"/>
    </location>
</feature>
<dbReference type="EMBL" id="JBFCZG010000008">
    <property type="protein sequence ID" value="KAL3419167.1"/>
    <property type="molecule type" value="Genomic_DNA"/>
</dbReference>
<feature type="domain" description="BZIP" evidence="5">
    <location>
        <begin position="14"/>
        <end position="28"/>
    </location>
</feature>
<feature type="compositionally biased region" description="Polar residues" evidence="4">
    <location>
        <begin position="1"/>
        <end position="10"/>
    </location>
</feature>
<dbReference type="InterPro" id="IPR004827">
    <property type="entry name" value="bZIP"/>
</dbReference>
<dbReference type="InterPro" id="IPR002110">
    <property type="entry name" value="Ankyrin_rpt"/>
</dbReference>
<keyword evidence="7" id="KW-1185">Reference proteome</keyword>
<gene>
    <name evidence="6" type="ORF">PVAG01_09389</name>
</gene>
<feature type="compositionally biased region" description="Polar residues" evidence="4">
    <location>
        <begin position="42"/>
        <end position="63"/>
    </location>
</feature>
<evidence type="ECO:0000256" key="4">
    <source>
        <dbReference type="SAM" id="MobiDB-lite"/>
    </source>
</evidence>
<keyword evidence="1" id="KW-0677">Repeat</keyword>
<sequence>MEPRYVSSNSLEHRRAQNRMAQRRFRQKQNQQRMTGAVIAASQAQTDASPNTEIDNQTRSLQSPDEPRDLVPDDSIVSSPKPVLIPPPSSLSTSATTVKPSPHGFGVDCLRGRNNGLLGAQSHVDMNDSSVSTLQSDSNSSTPPSAALTPWNRPEAVYVSAAQSRGAEPESTDRLPSNPKTKKILETERDGSRGQSRDRGGLPEGDFDIAAGGSLSDESLMSTNLSNTSSVRTRHGKETYDETAPGAGWLPPLHLAAQKGHERIVQVLLQHGADCNEADSAGLTPLMHATIGGYEEVITLLLARGARADRADRKGRSALHWAVMHRGEAALKILLEHPKENQGLVDAYNRNGRTALHAAIETGFEPGVQLLLQYGASVNCRVRMTLEVEE</sequence>
<feature type="compositionally biased region" description="Basic and acidic residues" evidence="4">
    <location>
        <begin position="183"/>
        <end position="201"/>
    </location>
</feature>
<feature type="region of interest" description="Disordered" evidence="4">
    <location>
        <begin position="128"/>
        <end position="245"/>
    </location>
</feature>
<evidence type="ECO:0000256" key="1">
    <source>
        <dbReference type="ARBA" id="ARBA00022737"/>
    </source>
</evidence>
<name>A0ABR4P7L1_9HELO</name>